<dbReference type="Gene3D" id="3.30.450.40">
    <property type="match status" value="1"/>
</dbReference>
<evidence type="ECO:0000259" key="14">
    <source>
        <dbReference type="PROSITE" id="PS50045"/>
    </source>
</evidence>
<dbReference type="InterPro" id="IPR003018">
    <property type="entry name" value="GAF"/>
</dbReference>
<comment type="function">
    <text evidence="1 12">Required for activation of most nif operons, which are directly involved in nitrogen fixation.</text>
</comment>
<keyword evidence="4" id="KW-0547">Nucleotide-binding</keyword>
<dbReference type="PANTHER" id="PTHR32071">
    <property type="entry name" value="TRANSCRIPTIONAL REGULATORY PROTEIN"/>
    <property type="match status" value="1"/>
</dbReference>
<sequence length="553" mass="61557">MDEQRNLSRSDRICPRPVYCAFYKQELETLYKVSGLLSRSLNLRETSKEVLKLLHEEGRLHYGMIGLVDGETGELHITDVHQDSATIAHDVRYRAGEGVVGTILHSRNAIIVPRIAEEPRFLDRLGVYDPDLPFIGVPILYGSDAPLGVLAAQPMRNDKFLEDQAKLLEMIASLMAQTVQLSRAVELEQDQLRSERDRLHRRVKQQHGFANIIGDTETMRVVFEQVRVVAKWNTTVLIRGESGTGKELVANAIHYNSPRGSGPFLKLNCAALPDNLLESELFGHEKGAFTGATSLRKGRFEQADGGTLFLDEIGEISPAFQSKLLRVLQEGEFERVGGNRTLKVDVRIIAATNKDLESAVEKGDFREDLYYRLNVMAITMPALRDRLDDIPELARFLVAKVAEKQGRELMLTDSALRLLMRYSWPGNVRELENCMERAAVMSADGTIDRDVIALAGLPDKALLSPAPARPQSPSSPASAPPMPPVPARASPPETGSGSGARLWEDDALSERERVIAALEEAGWVQAKAARLLDMTPRQIAYRIKVLDIKMRRI</sequence>
<evidence type="ECO:0000256" key="10">
    <source>
        <dbReference type="ARBA" id="ARBA00023163"/>
    </source>
</evidence>
<dbReference type="InterPro" id="IPR025943">
    <property type="entry name" value="Sigma_54_int_dom_ATP-bd_2"/>
</dbReference>
<evidence type="ECO:0000256" key="7">
    <source>
        <dbReference type="ARBA" id="ARBA00023015"/>
    </source>
</evidence>
<dbReference type="PANTHER" id="PTHR32071:SF117">
    <property type="entry name" value="PTS-DEPENDENT DIHYDROXYACETONE KINASE OPERON REGULATORY PROTEIN-RELATED"/>
    <property type="match status" value="1"/>
</dbReference>
<keyword evidence="16" id="KW-1185">Reference proteome</keyword>
<dbReference type="Pfam" id="PF25601">
    <property type="entry name" value="AAA_lid_14"/>
    <property type="match status" value="1"/>
</dbReference>
<dbReference type="PROSITE" id="PS00675">
    <property type="entry name" value="SIGMA54_INTERACT_1"/>
    <property type="match status" value="1"/>
</dbReference>
<dbReference type="Pfam" id="PF02954">
    <property type="entry name" value="HTH_8"/>
    <property type="match status" value="1"/>
</dbReference>
<dbReference type="RefSeq" id="WP_264600588.1">
    <property type="nucleotide sequence ID" value="NZ_JAOQNS010000003.1"/>
</dbReference>
<dbReference type="SUPFAM" id="SSF52540">
    <property type="entry name" value="P-loop containing nucleoside triphosphate hydrolases"/>
    <property type="match status" value="1"/>
</dbReference>
<gene>
    <name evidence="15" type="ORF">M2319_001250</name>
</gene>
<dbReference type="Gene3D" id="1.10.8.60">
    <property type="match status" value="1"/>
</dbReference>
<dbReference type="CDD" id="cd00009">
    <property type="entry name" value="AAA"/>
    <property type="match status" value="1"/>
</dbReference>
<comment type="subunit">
    <text evidence="2 12">Interacts with sigma-54.</text>
</comment>
<evidence type="ECO:0000256" key="5">
    <source>
        <dbReference type="ARBA" id="ARBA00022840"/>
    </source>
</evidence>
<dbReference type="InterPro" id="IPR010113">
    <property type="entry name" value="Nif-specific_regulatory_prot"/>
</dbReference>
<accession>A0ABT3H948</accession>
<dbReference type="InterPro" id="IPR027417">
    <property type="entry name" value="P-loop_NTPase"/>
</dbReference>
<dbReference type="InterPro" id="IPR029016">
    <property type="entry name" value="GAF-like_dom_sf"/>
</dbReference>
<organism evidence="15 16">
    <name type="scientific">Rhodobium gokarnense</name>
    <dbReference type="NCBI Taxonomy" id="364296"/>
    <lineage>
        <taxon>Bacteria</taxon>
        <taxon>Pseudomonadati</taxon>
        <taxon>Pseudomonadota</taxon>
        <taxon>Alphaproteobacteria</taxon>
        <taxon>Hyphomicrobiales</taxon>
        <taxon>Rhodobiaceae</taxon>
        <taxon>Rhodobium</taxon>
    </lineage>
</organism>
<name>A0ABT3H948_9HYPH</name>
<dbReference type="SMART" id="SM00382">
    <property type="entry name" value="AAA"/>
    <property type="match status" value="1"/>
</dbReference>
<dbReference type="PROSITE" id="PS50045">
    <property type="entry name" value="SIGMA54_INTERACT_4"/>
    <property type="match status" value="1"/>
</dbReference>
<dbReference type="InterPro" id="IPR003593">
    <property type="entry name" value="AAA+_ATPase"/>
</dbReference>
<evidence type="ECO:0000256" key="12">
    <source>
        <dbReference type="RuleBase" id="RU368029"/>
    </source>
</evidence>
<dbReference type="SMART" id="SM00065">
    <property type="entry name" value="GAF"/>
    <property type="match status" value="1"/>
</dbReference>
<dbReference type="Gene3D" id="1.10.10.60">
    <property type="entry name" value="Homeodomain-like"/>
    <property type="match status" value="1"/>
</dbReference>
<dbReference type="InterPro" id="IPR025662">
    <property type="entry name" value="Sigma_54_int_dom_ATP-bd_1"/>
</dbReference>
<evidence type="ECO:0000256" key="13">
    <source>
        <dbReference type="SAM" id="MobiDB-lite"/>
    </source>
</evidence>
<dbReference type="Gene3D" id="3.40.50.300">
    <property type="entry name" value="P-loop containing nucleotide triphosphate hydrolases"/>
    <property type="match status" value="1"/>
</dbReference>
<evidence type="ECO:0000256" key="2">
    <source>
        <dbReference type="ARBA" id="ARBA00011135"/>
    </source>
</evidence>
<evidence type="ECO:0000256" key="11">
    <source>
        <dbReference type="ARBA" id="ARBA00023231"/>
    </source>
</evidence>
<dbReference type="PROSITE" id="PS00688">
    <property type="entry name" value="SIGMA54_INTERACT_3"/>
    <property type="match status" value="1"/>
</dbReference>
<dbReference type="InterPro" id="IPR002197">
    <property type="entry name" value="HTH_Fis"/>
</dbReference>
<reference evidence="16" key="1">
    <citation type="submission" date="2023-07" db="EMBL/GenBank/DDBJ databases">
        <title>Genome sequencing of Purple Non-Sulfur Bacteria from various extreme environments.</title>
        <authorList>
            <person name="Mayer M."/>
        </authorList>
    </citation>
    <scope>NUCLEOTIDE SEQUENCE [LARGE SCALE GENOMIC DNA]</scope>
    <source>
        <strain evidence="16">DSM 17935</strain>
    </source>
</reference>
<keyword evidence="10 12" id="KW-0804">Transcription</keyword>
<evidence type="ECO:0000313" key="16">
    <source>
        <dbReference type="Proteomes" id="UP001209755"/>
    </source>
</evidence>
<keyword evidence="7 12" id="KW-0805">Transcription regulation</keyword>
<keyword evidence="8 12" id="KW-0238">DNA-binding</keyword>
<evidence type="ECO:0000256" key="6">
    <source>
        <dbReference type="ARBA" id="ARBA00023012"/>
    </source>
</evidence>
<evidence type="ECO:0000256" key="8">
    <source>
        <dbReference type="ARBA" id="ARBA00023125"/>
    </source>
</evidence>
<dbReference type="PRINTS" id="PR01590">
    <property type="entry name" value="HTHFIS"/>
</dbReference>
<evidence type="ECO:0000256" key="9">
    <source>
        <dbReference type="ARBA" id="ARBA00023159"/>
    </source>
</evidence>
<keyword evidence="6 12" id="KW-0902">Two-component regulatory system</keyword>
<evidence type="ECO:0000313" key="15">
    <source>
        <dbReference type="EMBL" id="MCW2306928.1"/>
    </source>
</evidence>
<evidence type="ECO:0000256" key="3">
    <source>
        <dbReference type="ARBA" id="ARBA00015308"/>
    </source>
</evidence>
<dbReference type="SUPFAM" id="SSF55781">
    <property type="entry name" value="GAF domain-like"/>
    <property type="match status" value="1"/>
</dbReference>
<proteinExistence type="predicted"/>
<comment type="caution">
    <text evidence="15">The sequence shown here is derived from an EMBL/GenBank/DDBJ whole genome shotgun (WGS) entry which is preliminary data.</text>
</comment>
<evidence type="ECO:0000256" key="4">
    <source>
        <dbReference type="ARBA" id="ARBA00022741"/>
    </source>
</evidence>
<feature type="domain" description="Sigma-54 factor interaction" evidence="14">
    <location>
        <begin position="212"/>
        <end position="440"/>
    </location>
</feature>
<dbReference type="Pfam" id="PF13185">
    <property type="entry name" value="GAF_2"/>
    <property type="match status" value="1"/>
</dbReference>
<dbReference type="Pfam" id="PF00158">
    <property type="entry name" value="Sigma54_activat"/>
    <property type="match status" value="1"/>
</dbReference>
<dbReference type="EMBL" id="JAOQNS010000003">
    <property type="protein sequence ID" value="MCW2306928.1"/>
    <property type="molecule type" value="Genomic_DNA"/>
</dbReference>
<evidence type="ECO:0000256" key="1">
    <source>
        <dbReference type="ARBA" id="ARBA00002167"/>
    </source>
</evidence>
<dbReference type="Proteomes" id="UP001209755">
    <property type="component" value="Unassembled WGS sequence"/>
</dbReference>
<feature type="compositionally biased region" description="Low complexity" evidence="13">
    <location>
        <begin position="464"/>
        <end position="477"/>
    </location>
</feature>
<feature type="region of interest" description="Disordered" evidence="13">
    <location>
        <begin position="463"/>
        <end position="501"/>
    </location>
</feature>
<dbReference type="NCBIfam" id="TIGR01817">
    <property type="entry name" value="nifA"/>
    <property type="match status" value="1"/>
</dbReference>
<dbReference type="PROSITE" id="PS00676">
    <property type="entry name" value="SIGMA54_INTERACT_2"/>
    <property type="match status" value="1"/>
</dbReference>
<keyword evidence="5" id="KW-0067">ATP-binding</keyword>
<dbReference type="InterPro" id="IPR058031">
    <property type="entry name" value="AAA_lid_NorR"/>
</dbReference>
<protein>
    <recommendedName>
        <fullName evidence="3 12">Nif-specific regulatory protein</fullName>
    </recommendedName>
</protein>
<dbReference type="InterPro" id="IPR025944">
    <property type="entry name" value="Sigma_54_int_dom_CS"/>
</dbReference>
<keyword evidence="9 12" id="KW-0010">Activator</keyword>
<dbReference type="InterPro" id="IPR002078">
    <property type="entry name" value="Sigma_54_int"/>
</dbReference>
<keyword evidence="11 12" id="KW-0535">Nitrogen fixation</keyword>